<proteinExistence type="predicted"/>
<comment type="caution">
    <text evidence="2">The sequence shown here is derived from an EMBL/GenBank/DDBJ whole genome shotgun (WGS) entry which is preliminary data.</text>
</comment>
<dbReference type="SUPFAM" id="SSF54909">
    <property type="entry name" value="Dimeric alpha+beta barrel"/>
    <property type="match status" value="1"/>
</dbReference>
<name>A0ABT4RQH9_9ACTN</name>
<evidence type="ECO:0000313" key="3">
    <source>
        <dbReference type="Proteomes" id="UP001147700"/>
    </source>
</evidence>
<gene>
    <name evidence="2" type="ORF">OJ962_24510</name>
</gene>
<keyword evidence="3" id="KW-1185">Reference proteome</keyword>
<dbReference type="PANTHER" id="PTHR41521:SF4">
    <property type="entry name" value="BLR0684 PROTEIN"/>
    <property type="match status" value="1"/>
</dbReference>
<dbReference type="InterPro" id="IPR011008">
    <property type="entry name" value="Dimeric_a/b-barrel"/>
</dbReference>
<evidence type="ECO:0000259" key="1">
    <source>
        <dbReference type="Pfam" id="PF07045"/>
    </source>
</evidence>
<dbReference type="Gene3D" id="3.30.70.100">
    <property type="match status" value="1"/>
</dbReference>
<organism evidence="2 3">
    <name type="scientific">Solirubrobacter deserti</name>
    <dbReference type="NCBI Taxonomy" id="2282478"/>
    <lineage>
        <taxon>Bacteria</taxon>
        <taxon>Bacillati</taxon>
        <taxon>Actinomycetota</taxon>
        <taxon>Thermoleophilia</taxon>
        <taxon>Solirubrobacterales</taxon>
        <taxon>Solirubrobacteraceae</taxon>
        <taxon>Solirubrobacter</taxon>
    </lineage>
</organism>
<reference evidence="2" key="1">
    <citation type="submission" date="2022-10" db="EMBL/GenBank/DDBJ databases">
        <title>The WGS of Solirubrobacter sp. CPCC 204708.</title>
        <authorList>
            <person name="Jiang Z."/>
        </authorList>
    </citation>
    <scope>NUCLEOTIDE SEQUENCE</scope>
    <source>
        <strain evidence="2">CPCC 204708</strain>
    </source>
</reference>
<accession>A0ABT4RQH9</accession>
<feature type="domain" description="DUF1330" evidence="1">
    <location>
        <begin position="3"/>
        <end position="95"/>
    </location>
</feature>
<protein>
    <submittedName>
        <fullName evidence="2">DUF1330 domain-containing protein</fullName>
    </submittedName>
</protein>
<evidence type="ECO:0000313" key="2">
    <source>
        <dbReference type="EMBL" id="MDA0140683.1"/>
    </source>
</evidence>
<sequence length="111" mass="12618">MPKTYAIAHLQDVRMGPEIAEYLGRIDETLEPFDGRFLVHGMRHEVLEGEWPGDLVIIEFPDRARAEAWYSSERYQQILPLRVRNSDSNAIIIDGNADDHRGADLLAELSG</sequence>
<dbReference type="Proteomes" id="UP001147700">
    <property type="component" value="Unassembled WGS sequence"/>
</dbReference>
<dbReference type="InterPro" id="IPR010753">
    <property type="entry name" value="DUF1330"/>
</dbReference>
<dbReference type="PANTHER" id="PTHR41521">
    <property type="match status" value="1"/>
</dbReference>
<dbReference type="Pfam" id="PF07045">
    <property type="entry name" value="DUF1330"/>
    <property type="match status" value="1"/>
</dbReference>
<dbReference type="RefSeq" id="WP_202958270.1">
    <property type="nucleotide sequence ID" value="NZ_JAPCID010000043.1"/>
</dbReference>
<dbReference type="EMBL" id="JAPCID010000043">
    <property type="protein sequence ID" value="MDA0140683.1"/>
    <property type="molecule type" value="Genomic_DNA"/>
</dbReference>